<dbReference type="KEGG" id="uma:UMAG_11656"/>
<feature type="compositionally biased region" description="Low complexity" evidence="1">
    <location>
        <begin position="412"/>
        <end position="439"/>
    </location>
</feature>
<feature type="region of interest" description="Disordered" evidence="1">
    <location>
        <begin position="250"/>
        <end position="307"/>
    </location>
</feature>
<reference evidence="2 3" key="1">
    <citation type="journal article" date="2006" name="Nature">
        <title>Insights from the genome of the biotrophic fungal plant pathogen Ustilago maydis.</title>
        <authorList>
            <person name="Kamper J."/>
            <person name="Kahmann R."/>
            <person name="Bolker M."/>
            <person name="Ma L.J."/>
            <person name="Brefort T."/>
            <person name="Saville B.J."/>
            <person name="Banuett F."/>
            <person name="Kronstad J.W."/>
            <person name="Gold S.E."/>
            <person name="Muller O."/>
            <person name="Perlin M.H."/>
            <person name="Wosten H.A."/>
            <person name="de Vries R."/>
            <person name="Ruiz-Herrera J."/>
            <person name="Reynaga-Pena C.G."/>
            <person name="Snetselaar K."/>
            <person name="McCann M."/>
            <person name="Perez-Martin J."/>
            <person name="Feldbrugge M."/>
            <person name="Basse C.W."/>
            <person name="Steinberg G."/>
            <person name="Ibeas J.I."/>
            <person name="Holloman W."/>
            <person name="Guzman P."/>
            <person name="Farman M."/>
            <person name="Stajich J.E."/>
            <person name="Sentandreu R."/>
            <person name="Gonzalez-Prieto J.M."/>
            <person name="Kennell J.C."/>
            <person name="Molina L."/>
            <person name="Schirawski J."/>
            <person name="Mendoza-Mendoza A."/>
            <person name="Greilinger D."/>
            <person name="Munch K."/>
            <person name="Rossel N."/>
            <person name="Scherer M."/>
            <person name="Vranes M."/>
            <person name="Ladendorf O."/>
            <person name="Vincon V."/>
            <person name="Fuchs U."/>
            <person name="Sandrock B."/>
            <person name="Meng S."/>
            <person name="Ho E.C."/>
            <person name="Cahill M.J."/>
            <person name="Boyce K.J."/>
            <person name="Klose J."/>
            <person name="Klosterman S.J."/>
            <person name="Deelstra H.J."/>
            <person name="Ortiz-Castellanos L."/>
            <person name="Li W."/>
            <person name="Sanchez-Alonso P."/>
            <person name="Schreier P.H."/>
            <person name="Hauser-Hahn I."/>
            <person name="Vaupel M."/>
            <person name="Koopmann E."/>
            <person name="Friedrich G."/>
            <person name="Voss H."/>
            <person name="Schluter T."/>
            <person name="Margolis J."/>
            <person name="Platt D."/>
            <person name="Swimmer C."/>
            <person name="Gnirke A."/>
            <person name="Chen F."/>
            <person name="Vysotskaia V."/>
            <person name="Mannhaupt G."/>
            <person name="Guldener U."/>
            <person name="Munsterkotter M."/>
            <person name="Haase D."/>
            <person name="Oesterheld M."/>
            <person name="Mewes H.W."/>
            <person name="Mauceli E.W."/>
            <person name="DeCaprio D."/>
            <person name="Wade C.M."/>
            <person name="Butler J."/>
            <person name="Young S."/>
            <person name="Jaffe D.B."/>
            <person name="Calvo S."/>
            <person name="Nusbaum C."/>
            <person name="Galagan J."/>
            <person name="Birren B.W."/>
        </authorList>
    </citation>
    <scope>NUCLEOTIDE SEQUENCE [LARGE SCALE GENOMIC DNA]</scope>
    <source>
        <strain evidence="3">DSM 14603 / FGSC 9021 / UM521</strain>
    </source>
</reference>
<feature type="compositionally biased region" description="Acidic residues" evidence="1">
    <location>
        <begin position="719"/>
        <end position="792"/>
    </location>
</feature>
<keyword evidence="3" id="KW-1185">Reference proteome</keyword>
<feature type="compositionally biased region" description="Low complexity" evidence="1">
    <location>
        <begin position="339"/>
        <end position="358"/>
    </location>
</feature>
<dbReference type="FunFam" id="3.90.190.10:FF:000084">
    <property type="entry name" value="Tyrosine phospatase-like protein"/>
    <property type="match status" value="1"/>
</dbReference>
<dbReference type="VEuPathDB" id="FungiDB:UMAG_11656"/>
<feature type="compositionally biased region" description="Basic and acidic residues" evidence="1">
    <location>
        <begin position="36"/>
        <end position="46"/>
    </location>
</feature>
<dbReference type="AlphaFoldDB" id="A0A0D1CAA5"/>
<dbReference type="GeneID" id="23567513"/>
<dbReference type="PANTHER" id="PTHR31126:SF14">
    <property type="entry name" value="TYROSINE-PROTEIN PHOSPHATASE OCA6-RELATED"/>
    <property type="match status" value="1"/>
</dbReference>
<dbReference type="InterPro" id="IPR004861">
    <property type="entry name" value="Siw14-like"/>
</dbReference>
<feature type="compositionally biased region" description="Low complexity" evidence="1">
    <location>
        <begin position="258"/>
        <end position="272"/>
    </location>
</feature>
<protein>
    <recommendedName>
        <fullName evidence="4">Tyrosine specific protein phosphatases domain-containing protein</fullName>
    </recommendedName>
</protein>
<dbReference type="EMBL" id="CM003142">
    <property type="protein sequence ID" value="KIS70277.1"/>
    <property type="molecule type" value="Genomic_DNA"/>
</dbReference>
<dbReference type="eggNOG" id="KOG1572">
    <property type="taxonomic scope" value="Eukaryota"/>
</dbReference>
<evidence type="ECO:0000313" key="3">
    <source>
        <dbReference type="Proteomes" id="UP000000561"/>
    </source>
</evidence>
<dbReference type="Proteomes" id="UP000000561">
    <property type="component" value="Chromosome 3"/>
</dbReference>
<dbReference type="SUPFAM" id="SSF52799">
    <property type="entry name" value="(Phosphotyrosine protein) phosphatases II"/>
    <property type="match status" value="1"/>
</dbReference>
<dbReference type="OrthoDB" id="6375174at2759"/>
<dbReference type="GO" id="GO:0016791">
    <property type="term" value="F:phosphatase activity"/>
    <property type="evidence" value="ECO:0000318"/>
    <property type="project" value="GO_Central"/>
</dbReference>
<feature type="region of interest" description="Disordered" evidence="1">
    <location>
        <begin position="671"/>
        <end position="802"/>
    </location>
</feature>
<evidence type="ECO:0000256" key="1">
    <source>
        <dbReference type="SAM" id="MobiDB-lite"/>
    </source>
</evidence>
<feature type="region of interest" description="Disordered" evidence="1">
    <location>
        <begin position="339"/>
        <end position="442"/>
    </location>
</feature>
<evidence type="ECO:0000313" key="2">
    <source>
        <dbReference type="EMBL" id="KIS70277.1"/>
    </source>
</evidence>
<gene>
    <name evidence="2" type="ORF">UMAG_11656</name>
</gene>
<proteinExistence type="predicted"/>
<name>A0A0D1CAA5_MYCMD</name>
<dbReference type="STRING" id="237631.A0A0D1CAA5"/>
<sequence length="802" mass="88108">MSLKPLTPPLRFSTVAFACTDQPQPPWQASAAVDDTDPRSHPHHRESVYRGAYPKARNLSFLSRLHLRTVLSLTPRPLDNDVAILEWASSTDSLPSSSLTTVAGKASKLGIQLFHVRCEKPKEESGGLTREGAARALSILLDRRNHPIYIHCLDGVEVTSTLVACLRKVQAWSNPAILAELGRALRDSNSSEWTEVPSHLSAFLTKFGQPDGVRLPPRNHIPSWLWPAPNMLSVLADPYAWAASSHPPHLSNGHVQHSHSSASSTSNEPSMSRNPSYTTALNGSCDTNVGVASRTSPHPPIHPRLRRDRQLPIHHPTLKLHFDIDPDLPPEPVFLLSSASASSASTASSQRPSTPSRSLHMHSRTSSHNSNASWHTPPHSRPTSRAGRPSTNSSQLHAGRSASLMPDEDRAGTAGQARRAASTARGITSSLISPSPTSTRLQAPTSVIPCVAAFLEDQVQGHDAVGSALLSHQQHDSPTRRARSNLAQESRLYLRTANETPQESGRDSDSTQRTPTSTILPDADTEEVDVSTPRARPTTSSNYKIGIAGTIFHHDDDITDNEAEHAGCSQTQAVRRHDAERARITVPLEQRRRRLVLDDAGEQTPTKANGLAQTSWHVAGQRTADVLSERIAAMAAHQATRNFTSSDSALSKDSSLSETVYSAHSSIDGHRPVYIVQSPTSNEPDDDRASASQTTRTAYPDKQVSQANHTQRARTEATQQDDQEQDDQEQDNAEHEDVDVQEQDDEEDEEEDEDDEEEEEEDDEEEEDEEDEEEDEEDDEEDEEDEDDEDDLALQALDLEGY</sequence>
<dbReference type="Gene3D" id="3.90.190.10">
    <property type="entry name" value="Protein tyrosine phosphatase superfamily"/>
    <property type="match status" value="1"/>
</dbReference>
<dbReference type="InParanoid" id="A0A0D1CAA5"/>
<feature type="compositionally biased region" description="Polar residues" evidence="1">
    <location>
        <begin position="690"/>
        <end position="710"/>
    </location>
</feature>
<feature type="region of interest" description="Disordered" evidence="1">
    <location>
        <begin position="471"/>
        <end position="541"/>
    </location>
</feature>
<dbReference type="RefSeq" id="XP_011388053.1">
    <property type="nucleotide sequence ID" value="XM_011389751.1"/>
</dbReference>
<dbReference type="Pfam" id="PF03162">
    <property type="entry name" value="Y_phosphatase2"/>
    <property type="match status" value="2"/>
</dbReference>
<feature type="compositionally biased region" description="Polar residues" evidence="1">
    <location>
        <begin position="273"/>
        <end position="287"/>
    </location>
</feature>
<organism evidence="2 3">
    <name type="scientific">Mycosarcoma maydis</name>
    <name type="common">Corn smut fungus</name>
    <name type="synonym">Ustilago maydis</name>
    <dbReference type="NCBI Taxonomy" id="5270"/>
    <lineage>
        <taxon>Eukaryota</taxon>
        <taxon>Fungi</taxon>
        <taxon>Dikarya</taxon>
        <taxon>Basidiomycota</taxon>
        <taxon>Ustilaginomycotina</taxon>
        <taxon>Ustilaginomycetes</taxon>
        <taxon>Ustilaginales</taxon>
        <taxon>Ustilaginaceae</taxon>
        <taxon>Mycosarcoma</taxon>
    </lineage>
</organism>
<dbReference type="PANTHER" id="PTHR31126">
    <property type="entry name" value="TYROSINE-PROTEIN PHOSPHATASE"/>
    <property type="match status" value="1"/>
</dbReference>
<evidence type="ECO:0008006" key="4">
    <source>
        <dbReference type="Google" id="ProtNLM"/>
    </source>
</evidence>
<dbReference type="InterPro" id="IPR029021">
    <property type="entry name" value="Prot-tyrosine_phosphatase-like"/>
</dbReference>
<accession>A0A0D1CAA5</accession>
<feature type="region of interest" description="Disordered" evidence="1">
    <location>
        <begin position="23"/>
        <end position="46"/>
    </location>
</feature>